<dbReference type="UniPathway" id="UPA00895"/>
<proteinExistence type="predicted"/>
<dbReference type="GO" id="GO:0016020">
    <property type="term" value="C:membrane"/>
    <property type="evidence" value="ECO:0007669"/>
    <property type="project" value="UniProtKB-SubCell"/>
</dbReference>
<dbReference type="RefSeq" id="WP_092563668.1">
    <property type="nucleotide sequence ID" value="NZ_FNQV01000006.1"/>
</dbReference>
<keyword evidence="2 5" id="KW-0812">Transmembrane</keyword>
<feature type="transmembrane region" description="Helical" evidence="5">
    <location>
        <begin position="147"/>
        <end position="168"/>
    </location>
</feature>
<comment type="subcellular location">
    <subcellularLocation>
        <location evidence="1">Membrane</location>
        <topology evidence="1">Multi-pass membrane protein</topology>
    </subcellularLocation>
</comment>
<dbReference type="InterPro" id="IPR036249">
    <property type="entry name" value="Thioredoxin-like_sf"/>
</dbReference>
<evidence type="ECO:0000313" key="7">
    <source>
        <dbReference type="EMBL" id="SEA25579.1"/>
    </source>
</evidence>
<evidence type="ECO:0000256" key="3">
    <source>
        <dbReference type="ARBA" id="ARBA00022989"/>
    </source>
</evidence>
<feature type="domain" description="Methylamine utilisation protein MauE" evidence="6">
    <location>
        <begin position="2"/>
        <end position="131"/>
    </location>
</feature>
<evidence type="ECO:0000256" key="2">
    <source>
        <dbReference type="ARBA" id="ARBA00022692"/>
    </source>
</evidence>
<dbReference type="SUPFAM" id="SSF52833">
    <property type="entry name" value="Thioredoxin-like"/>
    <property type="match status" value="1"/>
</dbReference>
<reference evidence="8" key="1">
    <citation type="submission" date="2016-10" db="EMBL/GenBank/DDBJ databases">
        <authorList>
            <person name="Varghese N."/>
            <person name="Submissions S."/>
        </authorList>
    </citation>
    <scope>NUCLEOTIDE SEQUENCE [LARGE SCALE GENOMIC DNA]</scope>
    <source>
        <strain evidence="8">KPR-1</strain>
    </source>
</reference>
<keyword evidence="8" id="KW-1185">Reference proteome</keyword>
<keyword evidence="3 5" id="KW-1133">Transmembrane helix</keyword>
<evidence type="ECO:0000313" key="8">
    <source>
        <dbReference type="Proteomes" id="UP000199288"/>
    </source>
</evidence>
<evidence type="ECO:0000256" key="1">
    <source>
        <dbReference type="ARBA" id="ARBA00004141"/>
    </source>
</evidence>
<accession>A0A1H3ZP72</accession>
<evidence type="ECO:0000256" key="4">
    <source>
        <dbReference type="ARBA" id="ARBA00023136"/>
    </source>
</evidence>
<dbReference type="Proteomes" id="UP000199288">
    <property type="component" value="Unassembled WGS sequence"/>
</dbReference>
<dbReference type="GO" id="GO:0030416">
    <property type="term" value="P:methylamine metabolic process"/>
    <property type="evidence" value="ECO:0007669"/>
    <property type="project" value="InterPro"/>
</dbReference>
<protein>
    <submittedName>
        <fullName evidence="7">Methylamine utilisation protein MauE</fullName>
    </submittedName>
</protein>
<gene>
    <name evidence="7" type="ORF">SAMN02910418_01233</name>
</gene>
<evidence type="ECO:0000256" key="5">
    <source>
        <dbReference type="SAM" id="Phobius"/>
    </source>
</evidence>
<dbReference type="AlphaFoldDB" id="A0A1H3ZP72"/>
<dbReference type="EMBL" id="FNQV01000006">
    <property type="protein sequence ID" value="SEA25579.1"/>
    <property type="molecule type" value="Genomic_DNA"/>
</dbReference>
<organism evidence="7 8">
    <name type="scientific">Bowdeniella nasicola</name>
    <dbReference type="NCBI Taxonomy" id="208480"/>
    <lineage>
        <taxon>Bacteria</taxon>
        <taxon>Bacillati</taxon>
        <taxon>Actinomycetota</taxon>
        <taxon>Actinomycetes</taxon>
        <taxon>Actinomycetales</taxon>
        <taxon>Actinomycetaceae</taxon>
        <taxon>Bowdeniella</taxon>
    </lineage>
</organism>
<sequence>MALTVATILLAAAFIGSGVGKLRHSPGIGRDIATWRRLGVPRALAKPWAVRALPIVELVLAIALLLPAAFGVAAAAGLLALLIIFTLLVTAAVASGRGTPCHCFGESSAPMSYATVARNLGLLALAGLALVAHLMRVGPWDYAAAHPVGFAASVAVAAAGALAAWGYLAGERSGARDEGVQEAYRQAEAELQARRNDYVRSAVPVLDVQRADGEIVALPYLATEHAVVLVNLTSACHACEEVTDRLAHYRERLDNVVEVVALVADDDDAAAERAGAAVTVVRDPAGRTARAMRLATPSAMLLGTDSYLAGGPVAGRQAIEDFIEDVAAELIAAGMLTP</sequence>
<dbReference type="InterPro" id="IPR009908">
    <property type="entry name" value="Methylamine_util_MauE"/>
</dbReference>
<feature type="transmembrane region" description="Helical" evidence="5">
    <location>
        <begin position="116"/>
        <end position="135"/>
    </location>
</feature>
<dbReference type="Gene3D" id="3.40.30.10">
    <property type="entry name" value="Glutaredoxin"/>
    <property type="match status" value="1"/>
</dbReference>
<dbReference type="OrthoDB" id="5006039at2"/>
<name>A0A1H3ZP72_9ACTO</name>
<feature type="transmembrane region" description="Helical" evidence="5">
    <location>
        <begin position="48"/>
        <end position="66"/>
    </location>
</feature>
<evidence type="ECO:0000259" key="6">
    <source>
        <dbReference type="Pfam" id="PF07291"/>
    </source>
</evidence>
<keyword evidence="4 5" id="KW-0472">Membrane</keyword>
<feature type="transmembrane region" description="Helical" evidence="5">
    <location>
        <begin position="73"/>
        <end position="96"/>
    </location>
</feature>
<dbReference type="Pfam" id="PF07291">
    <property type="entry name" value="MauE"/>
    <property type="match status" value="1"/>
</dbReference>